<proteinExistence type="inferred from homology"/>
<evidence type="ECO:0000256" key="5">
    <source>
        <dbReference type="SAM" id="MobiDB-lite"/>
    </source>
</evidence>
<evidence type="ECO:0000313" key="6">
    <source>
        <dbReference type="EMBL" id="GMI43300.1"/>
    </source>
</evidence>
<dbReference type="InterPro" id="IPR042532">
    <property type="entry name" value="EXOC3/Sec6_C"/>
</dbReference>
<feature type="coiled-coil region" evidence="4">
    <location>
        <begin position="391"/>
        <end position="418"/>
    </location>
</feature>
<feature type="compositionally biased region" description="Low complexity" evidence="5">
    <location>
        <begin position="793"/>
        <end position="812"/>
    </location>
</feature>
<dbReference type="Pfam" id="PF06046">
    <property type="entry name" value="Sec6"/>
    <property type="match status" value="1"/>
</dbReference>
<keyword evidence="7" id="KW-1185">Reference proteome</keyword>
<reference evidence="6 7" key="1">
    <citation type="journal article" date="2023" name="Commun. Biol.">
        <title>Genome analysis of Parmales, the sister group of diatoms, reveals the evolutionary specialization of diatoms from phago-mixotrophs to photoautotrophs.</title>
        <authorList>
            <person name="Ban H."/>
            <person name="Sato S."/>
            <person name="Yoshikawa S."/>
            <person name="Yamada K."/>
            <person name="Nakamura Y."/>
            <person name="Ichinomiya M."/>
            <person name="Sato N."/>
            <person name="Blanc-Mathieu R."/>
            <person name="Endo H."/>
            <person name="Kuwata A."/>
            <person name="Ogata H."/>
        </authorList>
    </citation>
    <scope>NUCLEOTIDE SEQUENCE [LARGE SCALE GENOMIC DNA]</scope>
</reference>
<dbReference type="InterPro" id="IPR010326">
    <property type="entry name" value="EXOC3/Sec6"/>
</dbReference>
<comment type="caution">
    <text evidence="6">The sequence shown here is derived from an EMBL/GenBank/DDBJ whole genome shotgun (WGS) entry which is preliminary data.</text>
</comment>
<dbReference type="Gene3D" id="1.10.357.70">
    <property type="entry name" value="Exocyst complex component Sec6, C-terminal domain"/>
    <property type="match status" value="1"/>
</dbReference>
<dbReference type="PANTHER" id="PTHR21292">
    <property type="entry name" value="EXOCYST COMPLEX COMPONENT SEC6-RELATED"/>
    <property type="match status" value="1"/>
</dbReference>
<dbReference type="EMBL" id="BRYB01002337">
    <property type="protein sequence ID" value="GMI43300.1"/>
    <property type="molecule type" value="Genomic_DNA"/>
</dbReference>
<gene>
    <name evidence="6" type="ORF">TeGR_g6263</name>
</gene>
<evidence type="ECO:0000256" key="4">
    <source>
        <dbReference type="SAM" id="Coils"/>
    </source>
</evidence>
<accession>A0ABQ6N8W8</accession>
<evidence type="ECO:0000313" key="7">
    <source>
        <dbReference type="Proteomes" id="UP001165060"/>
    </source>
</evidence>
<feature type="region of interest" description="Disordered" evidence="5">
    <location>
        <begin position="765"/>
        <end position="825"/>
    </location>
</feature>
<keyword evidence="2" id="KW-0813">Transport</keyword>
<keyword evidence="4" id="KW-0175">Coiled coil</keyword>
<dbReference type="PANTHER" id="PTHR21292:SF1">
    <property type="entry name" value="EXOCYST COMPLEX COMPONENT 3"/>
    <property type="match status" value="1"/>
</dbReference>
<dbReference type="Gene3D" id="1.10.357.50">
    <property type="match status" value="1"/>
</dbReference>
<dbReference type="Proteomes" id="UP001165060">
    <property type="component" value="Unassembled WGS sequence"/>
</dbReference>
<feature type="compositionally biased region" description="Basic and acidic residues" evidence="5">
    <location>
        <begin position="771"/>
        <end position="781"/>
    </location>
</feature>
<keyword evidence="3" id="KW-0268">Exocytosis</keyword>
<evidence type="ECO:0000256" key="2">
    <source>
        <dbReference type="ARBA" id="ARBA00022448"/>
    </source>
</evidence>
<comment type="similarity">
    <text evidence="1">Belongs to the SEC6 family.</text>
</comment>
<sequence length="846" mass="94056">MSPNPSSLPPNSEATQHAEALLSRRFKDPSSLPEVPLFVQQYERQLTLTDSQLNGLVQTQFDSVKKAQDVISYATTTMSTLVKDFEKMSADTAACQSHLSGHADVRAVNTANRNLTTTLKRIRNFSTIPARVARLQRALDEVPGAIGVVYEEVRDLEEWRDELIDEVKGVSRRSRESVGGETEMQEREGYTHSPEVYAKIIDVLGGHFDVVMQLSMNVREKVKELLADCFRLAEDEPALLVRACEVLVQIQASNLAKYQKLSVEEKEIMADITLQFTNECISHLETAFDTRIQAQYSNFMFQAADEGKTGIEATLGAATRGMLDMAILKSEVSLCMPTDVINVVEIYRSRFELYVTPQVAALYSQTMSNLDNADLLRMVSWLHEYNTQIACNETGAKIEEFEHAVDDLMEEYTKGMKEQTQEWLMAIEDRESELIKDNEDHFITRDPEDMLTLVNALISVAKDQLPRELACAVILAIVLELKGAQMRQIVGLEETWKEMDIEQICAAINDSFRMQDKCEDLIEDVGDVSEASEDLGDAMDELCTGYVELAVLATKLAANSVMLDLKEPILQQVFTSKWEEGEELVGVACKTLRDWFGDLSMWLPDYFFSKLVRECYEQTVKCYIAAVFKRKKAFAEPARAAQHIVNDRTNMAELFGGEYYDKLFAAGIREDGAVDKQLAVLTNTSRVLLAPYVYDCKSEIKELLIEFGAQGKDAVFGLIAMRKGNTKESLKEWKGVINGLVDEVGDLPLQDKYDLPFRVVGLKPAGAEGESSPRLEGREASEGTGGFALGGASNPFASGSNPFSSGSNPFGSSNGGGASALGENMRENLLRFKDKSLAKMGTPAKK</sequence>
<name>A0ABQ6N8W8_9STRA</name>
<evidence type="ECO:0000256" key="1">
    <source>
        <dbReference type="ARBA" id="ARBA00009447"/>
    </source>
</evidence>
<evidence type="ECO:0008006" key="8">
    <source>
        <dbReference type="Google" id="ProtNLM"/>
    </source>
</evidence>
<organism evidence="6 7">
    <name type="scientific">Tetraparma gracilis</name>
    <dbReference type="NCBI Taxonomy" id="2962635"/>
    <lineage>
        <taxon>Eukaryota</taxon>
        <taxon>Sar</taxon>
        <taxon>Stramenopiles</taxon>
        <taxon>Ochrophyta</taxon>
        <taxon>Bolidophyceae</taxon>
        <taxon>Parmales</taxon>
        <taxon>Triparmaceae</taxon>
        <taxon>Tetraparma</taxon>
    </lineage>
</organism>
<protein>
    <recommendedName>
        <fullName evidence="8">Exocyst complex component Sec6</fullName>
    </recommendedName>
</protein>
<evidence type="ECO:0000256" key="3">
    <source>
        <dbReference type="ARBA" id="ARBA00022483"/>
    </source>
</evidence>